<keyword evidence="2 6" id="KW-0328">Glycosyltransferase</keyword>
<keyword evidence="3 6" id="KW-0808">Transferase</keyword>
<feature type="transmembrane region" description="Helical" evidence="4">
    <location>
        <begin position="287"/>
        <end position="311"/>
    </location>
</feature>
<evidence type="ECO:0000313" key="7">
    <source>
        <dbReference type="Proteomes" id="UP001597013"/>
    </source>
</evidence>
<name>A0ABW3N7S4_9FLAO</name>
<feature type="transmembrane region" description="Helical" evidence="4">
    <location>
        <begin position="345"/>
        <end position="367"/>
    </location>
</feature>
<dbReference type="GO" id="GO:0016757">
    <property type="term" value="F:glycosyltransferase activity"/>
    <property type="evidence" value="ECO:0007669"/>
    <property type="project" value="UniProtKB-KW"/>
</dbReference>
<feature type="transmembrane region" description="Helical" evidence="4">
    <location>
        <begin position="318"/>
        <end position="339"/>
    </location>
</feature>
<keyword evidence="4" id="KW-0812">Transmembrane</keyword>
<dbReference type="InterPro" id="IPR029044">
    <property type="entry name" value="Nucleotide-diphossugar_trans"/>
</dbReference>
<evidence type="ECO:0000256" key="3">
    <source>
        <dbReference type="ARBA" id="ARBA00022679"/>
    </source>
</evidence>
<dbReference type="Pfam" id="PF00535">
    <property type="entry name" value="Glycos_transf_2"/>
    <property type="match status" value="1"/>
</dbReference>
<dbReference type="PANTHER" id="PTHR43630">
    <property type="entry name" value="POLY-BETA-1,6-N-ACETYL-D-GLUCOSAMINE SYNTHASE"/>
    <property type="match status" value="1"/>
</dbReference>
<organism evidence="6 7">
    <name type="scientific">Winogradskyella litorisediminis</name>
    <dbReference type="NCBI Taxonomy" id="1156618"/>
    <lineage>
        <taxon>Bacteria</taxon>
        <taxon>Pseudomonadati</taxon>
        <taxon>Bacteroidota</taxon>
        <taxon>Flavobacteriia</taxon>
        <taxon>Flavobacteriales</taxon>
        <taxon>Flavobacteriaceae</taxon>
        <taxon>Winogradskyella</taxon>
    </lineage>
</organism>
<evidence type="ECO:0000256" key="2">
    <source>
        <dbReference type="ARBA" id="ARBA00022676"/>
    </source>
</evidence>
<keyword evidence="4" id="KW-0472">Membrane</keyword>
<comment type="caution">
    <text evidence="6">The sequence shown here is derived from an EMBL/GenBank/DDBJ whole genome shotgun (WGS) entry which is preliminary data.</text>
</comment>
<dbReference type="CDD" id="cd04192">
    <property type="entry name" value="GT_2_like_e"/>
    <property type="match status" value="1"/>
</dbReference>
<sequence length="377" mass="43246">MLLIICFFIVLIYLLVITWINFGFNKVEDFKLQDLEPKMRFSIVIPFRNEAENLPKLLKSIENLNYPKSHFEVILVDDESEDDWKTVLDTVRQKSWNTRTDNIRIISNYRTSNSPKKDAISSAIIVAKHDWIITTDADCVLPKYWLDTFDERIQLKKPIAIAAPVRFTGESSFFNRFQIIDTLSLQAVTIGTFGIKKPFMCNGANFAYSKKAFQSVNGFEGNNSFASGDDVFLLQKFIKSDKTKVEFLKSDKAIVTTTVASNFSEFIQQRMRWASKSVGYTSLFSKLLGLLVLVTNFLMVALIPFCLFCLLSFKSAVLLFLLKSCIDLLLIFKTARFFTQGPVMLSYPFVSLLHPFVTVFVALKAPFSSYYWKGRKF</sequence>
<dbReference type="EC" id="2.4.-.-" evidence="6"/>
<dbReference type="InterPro" id="IPR001173">
    <property type="entry name" value="Glyco_trans_2-like"/>
</dbReference>
<gene>
    <name evidence="6" type="ORF">ACFQ1Q_06940</name>
</gene>
<protein>
    <submittedName>
        <fullName evidence="6">Glycosyltransferase</fullName>
        <ecNumber evidence="6">2.4.-.-</ecNumber>
    </submittedName>
</protein>
<reference evidence="7" key="1">
    <citation type="journal article" date="2019" name="Int. J. Syst. Evol. Microbiol.">
        <title>The Global Catalogue of Microorganisms (GCM) 10K type strain sequencing project: providing services to taxonomists for standard genome sequencing and annotation.</title>
        <authorList>
            <consortium name="The Broad Institute Genomics Platform"/>
            <consortium name="The Broad Institute Genome Sequencing Center for Infectious Disease"/>
            <person name="Wu L."/>
            <person name="Ma J."/>
        </authorList>
    </citation>
    <scope>NUCLEOTIDE SEQUENCE [LARGE SCALE GENOMIC DNA]</scope>
    <source>
        <strain evidence="7">CCUG 62215</strain>
    </source>
</reference>
<feature type="domain" description="Glycosyltransferase 2-like" evidence="5">
    <location>
        <begin position="42"/>
        <end position="214"/>
    </location>
</feature>
<keyword evidence="4" id="KW-1133">Transmembrane helix</keyword>
<evidence type="ECO:0000256" key="1">
    <source>
        <dbReference type="ARBA" id="ARBA00006739"/>
    </source>
</evidence>
<evidence type="ECO:0000259" key="5">
    <source>
        <dbReference type="Pfam" id="PF00535"/>
    </source>
</evidence>
<dbReference type="SUPFAM" id="SSF53448">
    <property type="entry name" value="Nucleotide-diphospho-sugar transferases"/>
    <property type="match status" value="1"/>
</dbReference>
<evidence type="ECO:0000256" key="4">
    <source>
        <dbReference type="SAM" id="Phobius"/>
    </source>
</evidence>
<dbReference type="EMBL" id="JBHTJL010000009">
    <property type="protein sequence ID" value="MFD1062978.1"/>
    <property type="molecule type" value="Genomic_DNA"/>
</dbReference>
<dbReference type="PANTHER" id="PTHR43630:SF1">
    <property type="entry name" value="POLY-BETA-1,6-N-ACETYL-D-GLUCOSAMINE SYNTHASE"/>
    <property type="match status" value="1"/>
</dbReference>
<dbReference type="RefSeq" id="WP_386129315.1">
    <property type="nucleotide sequence ID" value="NZ_JBHTJL010000009.1"/>
</dbReference>
<dbReference type="Gene3D" id="3.90.550.10">
    <property type="entry name" value="Spore Coat Polysaccharide Biosynthesis Protein SpsA, Chain A"/>
    <property type="match status" value="1"/>
</dbReference>
<evidence type="ECO:0000313" key="6">
    <source>
        <dbReference type="EMBL" id="MFD1062978.1"/>
    </source>
</evidence>
<comment type="similarity">
    <text evidence="1">Belongs to the glycosyltransferase 2 family.</text>
</comment>
<accession>A0ABW3N7S4</accession>
<dbReference type="Proteomes" id="UP001597013">
    <property type="component" value="Unassembled WGS sequence"/>
</dbReference>
<keyword evidence="7" id="KW-1185">Reference proteome</keyword>
<proteinExistence type="inferred from homology"/>